<reference evidence="1" key="2">
    <citation type="submission" date="2020-06" db="EMBL/GenBank/DDBJ databases">
        <authorList>
            <person name="Sheffer M."/>
        </authorList>
    </citation>
    <scope>NUCLEOTIDE SEQUENCE</scope>
</reference>
<evidence type="ECO:0000313" key="2">
    <source>
        <dbReference type="Proteomes" id="UP000807504"/>
    </source>
</evidence>
<dbReference type="Proteomes" id="UP000807504">
    <property type="component" value="Unassembled WGS sequence"/>
</dbReference>
<protein>
    <submittedName>
        <fullName evidence="1">Uncharacterized protein</fullName>
    </submittedName>
</protein>
<name>A0A8T0E3A8_ARGBR</name>
<dbReference type="AlphaFoldDB" id="A0A8T0E3A8"/>
<organism evidence="1 2">
    <name type="scientific">Argiope bruennichi</name>
    <name type="common">Wasp spider</name>
    <name type="synonym">Aranea bruennichi</name>
    <dbReference type="NCBI Taxonomy" id="94029"/>
    <lineage>
        <taxon>Eukaryota</taxon>
        <taxon>Metazoa</taxon>
        <taxon>Ecdysozoa</taxon>
        <taxon>Arthropoda</taxon>
        <taxon>Chelicerata</taxon>
        <taxon>Arachnida</taxon>
        <taxon>Araneae</taxon>
        <taxon>Araneomorphae</taxon>
        <taxon>Entelegynae</taxon>
        <taxon>Araneoidea</taxon>
        <taxon>Araneidae</taxon>
        <taxon>Argiope</taxon>
    </lineage>
</organism>
<gene>
    <name evidence="1" type="ORF">HNY73_023180</name>
</gene>
<keyword evidence="2" id="KW-1185">Reference proteome</keyword>
<comment type="caution">
    <text evidence="1">The sequence shown here is derived from an EMBL/GenBank/DDBJ whole genome shotgun (WGS) entry which is preliminary data.</text>
</comment>
<proteinExistence type="predicted"/>
<evidence type="ECO:0000313" key="1">
    <source>
        <dbReference type="EMBL" id="KAF8765192.1"/>
    </source>
</evidence>
<accession>A0A8T0E3A8</accession>
<sequence>MLDPLPRRRPLHRGIRVFVSIFQHEDYLSGCFCPGRRTRRVREQEVPQAGRLRIGRMLFPVVAHRRPHMHEAQAERRPLFDGGDSGRWKIPVLLPLR</sequence>
<dbReference type="EMBL" id="JABXBU010002231">
    <property type="protein sequence ID" value="KAF8765192.1"/>
    <property type="molecule type" value="Genomic_DNA"/>
</dbReference>
<reference evidence="1" key="1">
    <citation type="journal article" date="2020" name="bioRxiv">
        <title>Chromosome-level reference genome of the European wasp spider Argiope bruennichi: a resource for studies on range expansion and evolutionary adaptation.</title>
        <authorList>
            <person name="Sheffer M.M."/>
            <person name="Hoppe A."/>
            <person name="Krehenwinkel H."/>
            <person name="Uhl G."/>
            <person name="Kuss A.W."/>
            <person name="Jensen L."/>
            <person name="Jensen C."/>
            <person name="Gillespie R.G."/>
            <person name="Hoff K.J."/>
            <person name="Prost S."/>
        </authorList>
    </citation>
    <scope>NUCLEOTIDE SEQUENCE</scope>
</reference>